<name>A0A1E5WND4_9POAL</name>
<organism evidence="1 2">
    <name type="scientific">Dichanthelium oligosanthes</name>
    <dbReference type="NCBI Taxonomy" id="888268"/>
    <lineage>
        <taxon>Eukaryota</taxon>
        <taxon>Viridiplantae</taxon>
        <taxon>Streptophyta</taxon>
        <taxon>Embryophyta</taxon>
        <taxon>Tracheophyta</taxon>
        <taxon>Spermatophyta</taxon>
        <taxon>Magnoliopsida</taxon>
        <taxon>Liliopsida</taxon>
        <taxon>Poales</taxon>
        <taxon>Poaceae</taxon>
        <taxon>PACMAD clade</taxon>
        <taxon>Panicoideae</taxon>
        <taxon>Panicodae</taxon>
        <taxon>Paniceae</taxon>
        <taxon>Dichantheliinae</taxon>
        <taxon>Dichanthelium</taxon>
    </lineage>
</organism>
<gene>
    <name evidence="1" type="ORF">BAE44_0000100</name>
</gene>
<dbReference type="EMBL" id="LWDX02000268">
    <property type="protein sequence ID" value="OEL38878.1"/>
    <property type="molecule type" value="Genomic_DNA"/>
</dbReference>
<reference evidence="1 2" key="1">
    <citation type="submission" date="2016-09" db="EMBL/GenBank/DDBJ databases">
        <title>The draft genome of Dichanthelium oligosanthes: A C3 panicoid grass species.</title>
        <authorList>
            <person name="Studer A.J."/>
            <person name="Schnable J.C."/>
            <person name="Brutnell T.P."/>
        </authorList>
    </citation>
    <scope>NUCLEOTIDE SEQUENCE [LARGE SCALE GENOMIC DNA]</scope>
    <source>
        <strain evidence="2">cv. Kellogg 1175</strain>
        <tissue evidence="1">Leaf</tissue>
    </source>
</reference>
<protein>
    <submittedName>
        <fullName evidence="1">Uncharacterized protein</fullName>
    </submittedName>
</protein>
<sequence>LTTTDIKGIRLLSFCKHHIASFII</sequence>
<keyword evidence="2" id="KW-1185">Reference proteome</keyword>
<feature type="non-terminal residue" evidence="1">
    <location>
        <position position="1"/>
    </location>
</feature>
<dbReference type="Proteomes" id="UP000095767">
    <property type="component" value="Unassembled WGS sequence"/>
</dbReference>
<evidence type="ECO:0000313" key="1">
    <source>
        <dbReference type="EMBL" id="OEL38878.1"/>
    </source>
</evidence>
<dbReference type="AlphaFoldDB" id="A0A1E5WND4"/>
<comment type="caution">
    <text evidence="1">The sequence shown here is derived from an EMBL/GenBank/DDBJ whole genome shotgun (WGS) entry which is preliminary data.</text>
</comment>
<evidence type="ECO:0000313" key="2">
    <source>
        <dbReference type="Proteomes" id="UP000095767"/>
    </source>
</evidence>
<proteinExistence type="predicted"/>
<accession>A0A1E5WND4</accession>